<dbReference type="PANTHER" id="PTHR30373">
    <property type="entry name" value="UPF0603 PROTEIN YGCG"/>
    <property type="match status" value="1"/>
</dbReference>
<gene>
    <name evidence="4" type="ORF">SAMN05421731_103271</name>
</gene>
<feature type="transmembrane region" description="Helical" evidence="2">
    <location>
        <begin position="265"/>
        <end position="286"/>
    </location>
</feature>
<evidence type="ECO:0000256" key="2">
    <source>
        <dbReference type="SAM" id="Phobius"/>
    </source>
</evidence>
<dbReference type="Pfam" id="PF04536">
    <property type="entry name" value="TPM_phosphatase"/>
    <property type="match status" value="1"/>
</dbReference>
<dbReference type="InterPro" id="IPR007621">
    <property type="entry name" value="TPM_dom"/>
</dbReference>
<dbReference type="Gene3D" id="3.10.310.50">
    <property type="match status" value="1"/>
</dbReference>
<dbReference type="EMBL" id="OANT01000003">
    <property type="protein sequence ID" value="SNX44533.1"/>
    <property type="molecule type" value="Genomic_DNA"/>
</dbReference>
<name>A0A240E8F9_9GAMM</name>
<evidence type="ECO:0000256" key="1">
    <source>
        <dbReference type="SAM" id="MobiDB-lite"/>
    </source>
</evidence>
<dbReference type="Proteomes" id="UP000219042">
    <property type="component" value="Unassembled WGS sequence"/>
</dbReference>
<keyword evidence="2" id="KW-0812">Transmembrane</keyword>
<organism evidence="4 5">
    <name type="scientific">Acinetobacter puyangensis</name>
    <dbReference type="NCBI Taxonomy" id="1096779"/>
    <lineage>
        <taxon>Bacteria</taxon>
        <taxon>Pseudomonadati</taxon>
        <taxon>Pseudomonadota</taxon>
        <taxon>Gammaproteobacteria</taxon>
        <taxon>Moraxellales</taxon>
        <taxon>Moraxellaceae</taxon>
        <taxon>Acinetobacter</taxon>
    </lineage>
</organism>
<feature type="region of interest" description="Disordered" evidence="1">
    <location>
        <begin position="71"/>
        <end position="94"/>
    </location>
</feature>
<feature type="domain" description="TPM" evidence="3">
    <location>
        <begin position="113"/>
        <end position="236"/>
    </location>
</feature>
<evidence type="ECO:0000259" key="3">
    <source>
        <dbReference type="Pfam" id="PF04536"/>
    </source>
</evidence>
<accession>A0A240E8F9</accession>
<keyword evidence="2" id="KW-0472">Membrane</keyword>
<evidence type="ECO:0000313" key="5">
    <source>
        <dbReference type="Proteomes" id="UP000219042"/>
    </source>
</evidence>
<evidence type="ECO:0000313" key="4">
    <source>
        <dbReference type="EMBL" id="SNX44533.1"/>
    </source>
</evidence>
<dbReference type="AlphaFoldDB" id="A0A240E8F9"/>
<protein>
    <recommendedName>
        <fullName evidence="3">TPM domain-containing protein</fullName>
    </recommendedName>
</protein>
<feature type="compositionally biased region" description="Low complexity" evidence="1">
    <location>
        <begin position="71"/>
        <end position="91"/>
    </location>
</feature>
<keyword evidence="5" id="KW-1185">Reference proteome</keyword>
<sequence length="372" mass="38823">MLTKLDITADKHINAFMQQIVRGLLGFVLCFSLLCISGFGASAFAETATATASDDGTEAVVLNKIINNQKQNTQQQSAQNSESQNSTAQSSVSADGTDENIIQRDIPQLNQPIIDQANILTAEQNQSLSQYIRQIYDSGKAQIGMVIVPSTGQEDIFSYSMRIAEKWQLGTAKHDNGLLIVVAVNDRRIQILTGYGLEGVLPDIMTHRIIQNQITPYFKQGQYAQGLQSGLEEINRILSQDPDVARQAAESLKEQQAAAHQKQQGMQSALGISIVILVIAVVLSALIGRKISALGAGVAGTALGMLSGLGLGMSLLLGGGLFFLVISSLAQLLFQAFASSGGGRGGGGGFGGGGGYSGGGGGFGGGGASGSW</sequence>
<dbReference type="PANTHER" id="PTHR30373:SF2">
    <property type="entry name" value="UPF0603 PROTEIN YGCG"/>
    <property type="match status" value="1"/>
</dbReference>
<reference evidence="5" key="1">
    <citation type="submission" date="2016-09" db="EMBL/GenBank/DDBJ databases">
        <authorList>
            <person name="Varghese N."/>
            <person name="Submissions S."/>
        </authorList>
    </citation>
    <scope>NUCLEOTIDE SEQUENCE [LARGE SCALE GENOMIC DNA]</scope>
    <source>
        <strain evidence="5">ANC 4466</strain>
    </source>
</reference>
<keyword evidence="2" id="KW-1133">Transmembrane helix</keyword>
<proteinExistence type="predicted"/>